<proteinExistence type="inferred from homology"/>
<evidence type="ECO:0000259" key="13">
    <source>
        <dbReference type="PROSITE" id="PS51199"/>
    </source>
</evidence>
<dbReference type="Gene3D" id="3.40.50.300">
    <property type="entry name" value="P-loop containing nucleotide triphosphate hydrolases"/>
    <property type="match status" value="1"/>
</dbReference>
<dbReference type="PANTHER" id="PTHR30153">
    <property type="entry name" value="REPLICATIVE DNA HELICASE DNAB"/>
    <property type="match status" value="1"/>
</dbReference>
<dbReference type="SUPFAM" id="SSF52540">
    <property type="entry name" value="P-loop containing nucleoside triphosphate hydrolases"/>
    <property type="match status" value="1"/>
</dbReference>
<dbReference type="GO" id="GO:0006269">
    <property type="term" value="P:DNA replication, synthesis of primer"/>
    <property type="evidence" value="ECO:0007669"/>
    <property type="project" value="UniProtKB-UniRule"/>
</dbReference>
<evidence type="ECO:0000256" key="9">
    <source>
        <dbReference type="ARBA" id="ARBA00023235"/>
    </source>
</evidence>
<dbReference type="InterPro" id="IPR007693">
    <property type="entry name" value="DNA_helicase_DnaB-like_N"/>
</dbReference>
<dbReference type="CDD" id="cd00984">
    <property type="entry name" value="DnaB_C"/>
    <property type="match status" value="1"/>
</dbReference>
<dbReference type="GO" id="GO:1990077">
    <property type="term" value="C:primosome complex"/>
    <property type="evidence" value="ECO:0007669"/>
    <property type="project" value="UniProtKB-UniRule"/>
</dbReference>
<dbReference type="AlphaFoldDB" id="A0A563VUF1"/>
<keyword evidence="6 12" id="KW-0347">Helicase</keyword>
<evidence type="ECO:0000256" key="10">
    <source>
        <dbReference type="ARBA" id="ARBA00048954"/>
    </source>
</evidence>
<feature type="domain" description="SF4 helicase" evidence="13">
    <location>
        <begin position="128"/>
        <end position="410"/>
    </location>
</feature>
<accession>A0A563VUF1</accession>
<dbReference type="GO" id="GO:0003677">
    <property type="term" value="F:DNA binding"/>
    <property type="evidence" value="ECO:0007669"/>
    <property type="project" value="UniProtKB-UniRule"/>
</dbReference>
<dbReference type="InterPro" id="IPR016136">
    <property type="entry name" value="DNA_helicase_N/primase_C"/>
</dbReference>
<evidence type="ECO:0000313" key="15">
    <source>
        <dbReference type="Proteomes" id="UP000320055"/>
    </source>
</evidence>
<evidence type="ECO:0000256" key="12">
    <source>
        <dbReference type="RuleBase" id="RU362085"/>
    </source>
</evidence>
<keyword evidence="3 12" id="KW-0235">DNA replication</keyword>
<evidence type="ECO:0000256" key="11">
    <source>
        <dbReference type="NCBIfam" id="TIGR00665"/>
    </source>
</evidence>
<dbReference type="RefSeq" id="WP_281291248.1">
    <property type="nucleotide sequence ID" value="NZ_LR214045.1"/>
</dbReference>
<comment type="function">
    <text evidence="12">The main replicative DNA helicase, it participates in initiation and elongation during chromosome replication. Travels ahead of the DNA replisome, separating dsDNA into templates for DNA synthesis. A processive ATP-dependent 5'-3' DNA helicase it has DNA-dependent ATPase activity.</text>
</comment>
<dbReference type="SUPFAM" id="SSF48024">
    <property type="entry name" value="N-terminal domain of DnaB helicase"/>
    <property type="match status" value="1"/>
</dbReference>
<evidence type="ECO:0000256" key="8">
    <source>
        <dbReference type="ARBA" id="ARBA00023125"/>
    </source>
</evidence>
<dbReference type="InterPro" id="IPR027417">
    <property type="entry name" value="P-loop_NTPase"/>
</dbReference>
<comment type="catalytic activity">
    <reaction evidence="10 12">
        <text>ATP + H2O = ADP + phosphate + H(+)</text>
        <dbReference type="Rhea" id="RHEA:13065"/>
        <dbReference type="ChEBI" id="CHEBI:15377"/>
        <dbReference type="ChEBI" id="CHEBI:15378"/>
        <dbReference type="ChEBI" id="CHEBI:30616"/>
        <dbReference type="ChEBI" id="CHEBI:43474"/>
        <dbReference type="ChEBI" id="CHEBI:456216"/>
        <dbReference type="EC" id="5.6.2.3"/>
    </reaction>
</comment>
<evidence type="ECO:0000256" key="5">
    <source>
        <dbReference type="ARBA" id="ARBA00022801"/>
    </source>
</evidence>
<dbReference type="GO" id="GO:0016887">
    <property type="term" value="F:ATP hydrolysis activity"/>
    <property type="evidence" value="ECO:0007669"/>
    <property type="project" value="RHEA"/>
</dbReference>
<gene>
    <name evidence="14" type="primary">dnaB</name>
    <name evidence="14" type="ORF">H1P_3050002</name>
</gene>
<dbReference type="GO" id="GO:0005524">
    <property type="term" value="F:ATP binding"/>
    <property type="evidence" value="ECO:0007669"/>
    <property type="project" value="UniProtKB-UniRule"/>
</dbReference>
<comment type="similarity">
    <text evidence="1 12">Belongs to the helicase family. DnaB subfamily.</text>
</comment>
<protein>
    <recommendedName>
        <fullName evidence="11 12">Replicative DNA helicase</fullName>
        <ecNumber evidence="11 12">5.6.2.3</ecNumber>
    </recommendedName>
</protein>
<evidence type="ECO:0000256" key="4">
    <source>
        <dbReference type="ARBA" id="ARBA00022741"/>
    </source>
</evidence>
<keyword evidence="5 12" id="KW-0378">Hydrolase</keyword>
<keyword evidence="9" id="KW-0413">Isomerase</keyword>
<reference evidence="14 15" key="1">
    <citation type="submission" date="2019-01" db="EMBL/GenBank/DDBJ databases">
        <authorList>
            <person name="Brito A."/>
        </authorList>
    </citation>
    <scope>NUCLEOTIDE SEQUENCE [LARGE SCALE GENOMIC DNA]</scope>
    <source>
        <strain evidence="14">1</strain>
    </source>
</reference>
<dbReference type="EMBL" id="CAACVJ010000230">
    <property type="protein sequence ID" value="VEP15067.1"/>
    <property type="molecule type" value="Genomic_DNA"/>
</dbReference>
<evidence type="ECO:0000256" key="3">
    <source>
        <dbReference type="ARBA" id="ARBA00022705"/>
    </source>
</evidence>
<organism evidence="14 15">
    <name type="scientific">Hyella patelloides LEGE 07179</name>
    <dbReference type="NCBI Taxonomy" id="945734"/>
    <lineage>
        <taxon>Bacteria</taxon>
        <taxon>Bacillati</taxon>
        <taxon>Cyanobacteriota</taxon>
        <taxon>Cyanophyceae</taxon>
        <taxon>Pleurocapsales</taxon>
        <taxon>Hyellaceae</taxon>
        <taxon>Hyella</taxon>
    </lineage>
</organism>
<keyword evidence="8 12" id="KW-0238">DNA-binding</keyword>
<dbReference type="Pfam" id="PF03796">
    <property type="entry name" value="DnaB_C"/>
    <property type="match status" value="1"/>
</dbReference>
<dbReference type="Pfam" id="PF00772">
    <property type="entry name" value="DnaB"/>
    <property type="match status" value="1"/>
</dbReference>
<dbReference type="GO" id="GO:0005829">
    <property type="term" value="C:cytosol"/>
    <property type="evidence" value="ECO:0007669"/>
    <property type="project" value="TreeGrafter"/>
</dbReference>
<keyword evidence="7 12" id="KW-0067">ATP-binding</keyword>
<sequence>MAHQEIYQAALKLHHQGKPTDLMAISNYLADRGRLESVGGMAKLSQLLNRTVSAVNIDRYVDLIMDKYLRRKIIEAGNNIVNFGYDTTLELETLLDCSQKEIFAISQQKIRSDTEHNSEIAAAVFNQLEKKTPLYSTGIKELDRLMVGFEPGNMTILAGRPSMGKSAISLYLALHVAFQHQLPVVIFSLEMTKKQLEYRLWSLMSKLDCYKHLNLTPIKSDRLRQYQGSFCSLTEAEMNSIISIADLAAQLPLYMNENRGISVTNIASECRKIQAREGKLGLVVVDYLQQMVTTNSTDNRSYELGDVGRGLYQLAGELKVPILALSQVSRGVEGRNNKRPMMSDLSQSGILEMVADNIIFAYRDEYYNQNTEKLGVLELILAKARHGATGMAEVLFDKSSGLIRSFQEFASVENSYS</sequence>
<keyword evidence="2 12" id="KW-0639">Primosome</keyword>
<evidence type="ECO:0000256" key="2">
    <source>
        <dbReference type="ARBA" id="ARBA00022515"/>
    </source>
</evidence>
<keyword evidence="15" id="KW-1185">Reference proteome</keyword>
<dbReference type="Proteomes" id="UP000320055">
    <property type="component" value="Unassembled WGS sequence"/>
</dbReference>
<dbReference type="InterPro" id="IPR007694">
    <property type="entry name" value="DNA_helicase_DnaB-like_C"/>
</dbReference>
<dbReference type="NCBIfam" id="TIGR00665">
    <property type="entry name" value="DnaB"/>
    <property type="match status" value="1"/>
</dbReference>
<name>A0A563VUF1_9CYAN</name>
<keyword evidence="4 12" id="KW-0547">Nucleotide-binding</keyword>
<evidence type="ECO:0000256" key="6">
    <source>
        <dbReference type="ARBA" id="ARBA00022806"/>
    </source>
</evidence>
<dbReference type="PROSITE" id="PS51199">
    <property type="entry name" value="SF4_HELICASE"/>
    <property type="match status" value="1"/>
</dbReference>
<dbReference type="Gene3D" id="1.10.860.10">
    <property type="entry name" value="DNAb Helicase, Chain A"/>
    <property type="match status" value="1"/>
</dbReference>
<evidence type="ECO:0000313" key="14">
    <source>
        <dbReference type="EMBL" id="VEP15067.1"/>
    </source>
</evidence>
<dbReference type="EC" id="5.6.2.3" evidence="11 12"/>
<evidence type="ECO:0000256" key="1">
    <source>
        <dbReference type="ARBA" id="ARBA00008428"/>
    </source>
</evidence>
<dbReference type="InterPro" id="IPR036185">
    <property type="entry name" value="DNA_heli_DnaB-like_N_sf"/>
</dbReference>
<dbReference type="InterPro" id="IPR007692">
    <property type="entry name" value="DNA_helicase_DnaB"/>
</dbReference>
<dbReference type="GO" id="GO:0043139">
    <property type="term" value="F:5'-3' DNA helicase activity"/>
    <property type="evidence" value="ECO:0007669"/>
    <property type="project" value="UniProtKB-EC"/>
</dbReference>
<evidence type="ECO:0000256" key="7">
    <source>
        <dbReference type="ARBA" id="ARBA00022840"/>
    </source>
</evidence>
<dbReference type="PANTHER" id="PTHR30153:SF2">
    <property type="entry name" value="REPLICATIVE DNA HELICASE"/>
    <property type="match status" value="1"/>
</dbReference>